<evidence type="ECO:0000256" key="1">
    <source>
        <dbReference type="SAM" id="SignalP"/>
    </source>
</evidence>
<sequence length="172" mass="17392">MVRLGSTLMLLAAAALIPGGGPAAAPVAASPKAAAQAQLVRPLTLTRIADMDFAALGVTTGGTATINPFNGTMSLSGGLVALGGTVSPARYAGAATKNGMVNIRVPNQPVLIRRVGGTETLTVGNFTLDGQDKRMMTSYGVFNFAVGARITVPAGTVEGLYTGEIDVTVNYP</sequence>
<proteinExistence type="predicted"/>
<evidence type="ECO:0000313" key="3">
    <source>
        <dbReference type="Proteomes" id="UP000321857"/>
    </source>
</evidence>
<feature type="signal peptide" evidence="1">
    <location>
        <begin position="1"/>
        <end position="23"/>
    </location>
</feature>
<accession>A0A516IRL6</accession>
<dbReference type="EMBL" id="CP041659">
    <property type="protein sequence ID" value="QDP19509.1"/>
    <property type="molecule type" value="Genomic_DNA"/>
</dbReference>
<dbReference type="KEGG" id="sxa:FMM02_05750"/>
<protein>
    <submittedName>
        <fullName evidence="2">DUF4402 domain-containing protein</fullName>
    </submittedName>
</protein>
<dbReference type="AlphaFoldDB" id="A0A516IRL6"/>
<keyword evidence="3" id="KW-1185">Reference proteome</keyword>
<dbReference type="Pfam" id="PF14352">
    <property type="entry name" value="DUF4402"/>
    <property type="match status" value="1"/>
</dbReference>
<dbReference type="RefSeq" id="WP_147493962.1">
    <property type="nucleotide sequence ID" value="NZ_CP041659.1"/>
</dbReference>
<reference evidence="2 3" key="1">
    <citation type="submission" date="2019-07" db="EMBL/GenBank/DDBJ databases">
        <title>Sphingomonas AE3 Genome sequencing and assembly.</title>
        <authorList>
            <person name="Kim H."/>
        </authorList>
    </citation>
    <scope>NUCLEOTIDE SEQUENCE [LARGE SCALE GENOMIC DNA]</scope>
    <source>
        <strain evidence="2 3">AE3</strain>
    </source>
</reference>
<name>A0A516IRL6_9SPHN</name>
<dbReference type="Proteomes" id="UP000321857">
    <property type="component" value="Chromosome"/>
</dbReference>
<evidence type="ECO:0000313" key="2">
    <source>
        <dbReference type="EMBL" id="QDP19509.1"/>
    </source>
</evidence>
<dbReference type="InterPro" id="IPR025514">
    <property type="entry name" value="DUF4402"/>
</dbReference>
<gene>
    <name evidence="2" type="ORF">FMM02_05750</name>
</gene>
<dbReference type="OrthoDB" id="7576381at2"/>
<feature type="chain" id="PRO_5021956855" evidence="1">
    <location>
        <begin position="24"/>
        <end position="172"/>
    </location>
</feature>
<organism evidence="2 3">
    <name type="scientific">Sphingomonas xanthus</name>
    <dbReference type="NCBI Taxonomy" id="2594473"/>
    <lineage>
        <taxon>Bacteria</taxon>
        <taxon>Pseudomonadati</taxon>
        <taxon>Pseudomonadota</taxon>
        <taxon>Alphaproteobacteria</taxon>
        <taxon>Sphingomonadales</taxon>
        <taxon>Sphingomonadaceae</taxon>
        <taxon>Sphingomonas</taxon>
    </lineage>
</organism>
<keyword evidence="1" id="KW-0732">Signal</keyword>